<evidence type="ECO:0000313" key="1">
    <source>
        <dbReference type="EMBL" id="KAL3118671.1"/>
    </source>
</evidence>
<dbReference type="Proteomes" id="UP001620626">
    <property type="component" value="Unassembled WGS sequence"/>
</dbReference>
<protein>
    <submittedName>
        <fullName evidence="1">Uncharacterized protein</fullName>
    </submittedName>
</protein>
<organism evidence="1 2">
    <name type="scientific">Heterodera trifolii</name>
    <dbReference type="NCBI Taxonomy" id="157864"/>
    <lineage>
        <taxon>Eukaryota</taxon>
        <taxon>Metazoa</taxon>
        <taxon>Ecdysozoa</taxon>
        <taxon>Nematoda</taxon>
        <taxon>Chromadorea</taxon>
        <taxon>Rhabditida</taxon>
        <taxon>Tylenchina</taxon>
        <taxon>Tylenchomorpha</taxon>
        <taxon>Tylenchoidea</taxon>
        <taxon>Heteroderidae</taxon>
        <taxon>Heteroderinae</taxon>
        <taxon>Heterodera</taxon>
    </lineage>
</organism>
<evidence type="ECO:0000313" key="2">
    <source>
        <dbReference type="Proteomes" id="UP001620626"/>
    </source>
</evidence>
<dbReference type="AlphaFoldDB" id="A0ABD2LTV2"/>
<name>A0ABD2LTV2_9BILA</name>
<comment type="caution">
    <text evidence="1">The sequence shown here is derived from an EMBL/GenBank/DDBJ whole genome shotgun (WGS) entry which is preliminary data.</text>
</comment>
<sequence length="179" mass="20204">MLLPPPIHGQISSNLLLLIRKRPTAETTFFGHMTFGHKIAAHRPIPRGGRGVGLSICDPSLSPHPCVTRHHHHHHIVAPHYSTKFGASEWHFIPTTADGPEKIQFLGAELAQPTKHLCTYTDTCEFWHPVGHVFLFLAPQLLADGWHLAIRYIRSPKSNVCQYQPKRHPNSNMTALKFE</sequence>
<proteinExistence type="predicted"/>
<gene>
    <name evidence="1" type="ORF">niasHT_006499</name>
</gene>
<reference evidence="1 2" key="1">
    <citation type="submission" date="2024-10" db="EMBL/GenBank/DDBJ databases">
        <authorList>
            <person name="Kim D."/>
        </authorList>
    </citation>
    <scope>NUCLEOTIDE SEQUENCE [LARGE SCALE GENOMIC DNA]</scope>
    <source>
        <strain evidence="1">BH-2024</strain>
    </source>
</reference>
<keyword evidence="2" id="KW-1185">Reference proteome</keyword>
<accession>A0ABD2LTV2</accession>
<dbReference type="EMBL" id="JBICBT010000269">
    <property type="protein sequence ID" value="KAL3118671.1"/>
    <property type="molecule type" value="Genomic_DNA"/>
</dbReference>